<sequence>MSEELLRFIRNYSHDFQNHLQVISGLAQLNRTERIREYIGQISGQLREITKIAVIDPPELAAALLAFQQQVTRYGVPVLVEVQAVASAEWPAAPGNEAPLRQAFGELGALMGFLEGSTGPVALQVAKTEEYLICDLDLPLAGGISVAELERNLVPVNGLLEPLGARAGVVETGFGLQIRLEFPRGEG</sequence>
<dbReference type="Pfam" id="PF14689">
    <property type="entry name" value="SPOB_a"/>
    <property type="match status" value="1"/>
</dbReference>
<dbReference type="HOGENOM" id="CLU_125875_0_0_9"/>
<organism evidence="5 6">
    <name type="scientific">Desulforudis audaxviator (strain MP104C)</name>
    <dbReference type="NCBI Taxonomy" id="477974"/>
    <lineage>
        <taxon>Bacteria</taxon>
        <taxon>Bacillati</taxon>
        <taxon>Bacillota</taxon>
        <taxon>Clostridia</taxon>
        <taxon>Thermoanaerobacterales</taxon>
        <taxon>Candidatus Desulforudaceae</taxon>
        <taxon>Candidatus Desulforudis</taxon>
    </lineage>
</organism>
<keyword evidence="6" id="KW-1185">Reference proteome</keyword>
<dbReference type="OrthoDB" id="1634477at2"/>
<reference evidence="5 6" key="2">
    <citation type="journal article" date="2008" name="Science">
        <title>Environmental genomics reveals a single-species ecosystem deep within Earth.</title>
        <authorList>
            <person name="Chivian D."/>
            <person name="Brodie E.L."/>
            <person name="Alm E.J."/>
            <person name="Culley D.E."/>
            <person name="Dehal P.S."/>
            <person name="Desantis T.Z."/>
            <person name="Gihring T.M."/>
            <person name="Lapidus A."/>
            <person name="Lin L.H."/>
            <person name="Lowry S.R."/>
            <person name="Moser D.P."/>
            <person name="Richardson P.M."/>
            <person name="Southam G."/>
            <person name="Wanger G."/>
            <person name="Pratt L.M."/>
            <person name="Andersen G.L."/>
            <person name="Hazen T.C."/>
            <person name="Brockman F.J."/>
            <person name="Arkin A.P."/>
            <person name="Onstott T.C."/>
        </authorList>
    </citation>
    <scope>NUCLEOTIDE SEQUENCE [LARGE SCALE GENOMIC DNA]</scope>
    <source>
        <strain evidence="5 6">MP104C</strain>
    </source>
</reference>
<keyword evidence="2" id="KW-0808">Transferase</keyword>
<dbReference type="RefSeq" id="WP_012302943.1">
    <property type="nucleotide sequence ID" value="NC_010424.1"/>
</dbReference>
<protein>
    <submittedName>
        <fullName evidence="5">Signal transduction histidine kinase regulating citrate/malate metabolism</fullName>
    </submittedName>
</protein>
<dbReference type="InterPro" id="IPR016120">
    <property type="entry name" value="Sig_transdc_His_kin_SpoOB"/>
</dbReference>
<reference evidence="6" key="1">
    <citation type="submission" date="2007-10" db="EMBL/GenBank/DDBJ databases">
        <title>Complete sequence of chromosome of Desulforudis audaxviator MP104C.</title>
        <authorList>
            <person name="Copeland A."/>
            <person name="Lucas S."/>
            <person name="Lapidus A."/>
            <person name="Barry K."/>
            <person name="Glavina del Rio T."/>
            <person name="Dalin E."/>
            <person name="Tice H."/>
            <person name="Bruce D."/>
            <person name="Pitluck S."/>
            <person name="Lowry S.R."/>
            <person name="Larimer F."/>
            <person name="Land M.L."/>
            <person name="Hauser L."/>
            <person name="Kyrpides N."/>
            <person name="Ivanova N.N."/>
            <person name="Richardson P."/>
        </authorList>
    </citation>
    <scope>NUCLEOTIDE SEQUENCE [LARGE SCALE GENOMIC DNA]</scope>
    <source>
        <strain evidence="6">MP104C</strain>
    </source>
</reference>
<name>B1I5V9_DESAP</name>
<dbReference type="STRING" id="477974.Daud_1874"/>
<evidence type="ECO:0000259" key="4">
    <source>
        <dbReference type="Pfam" id="PF14689"/>
    </source>
</evidence>
<keyword evidence="1" id="KW-0597">Phosphoprotein</keyword>
<dbReference type="SUPFAM" id="SSF55890">
    <property type="entry name" value="Sporulation response regulatory protein Spo0B"/>
    <property type="match status" value="1"/>
</dbReference>
<evidence type="ECO:0000256" key="1">
    <source>
        <dbReference type="ARBA" id="ARBA00022553"/>
    </source>
</evidence>
<feature type="domain" description="SpoOB alpha-helical" evidence="4">
    <location>
        <begin position="3"/>
        <end position="53"/>
    </location>
</feature>
<dbReference type="GO" id="GO:0000155">
    <property type="term" value="F:phosphorelay sensor kinase activity"/>
    <property type="evidence" value="ECO:0007669"/>
    <property type="project" value="InterPro"/>
</dbReference>
<dbReference type="eggNOG" id="COG3290">
    <property type="taxonomic scope" value="Bacteria"/>
</dbReference>
<dbReference type="KEGG" id="dau:Daud_1874"/>
<dbReference type="EMBL" id="CP000860">
    <property type="protein sequence ID" value="ACA60367.1"/>
    <property type="molecule type" value="Genomic_DNA"/>
</dbReference>
<evidence type="ECO:0000256" key="3">
    <source>
        <dbReference type="ARBA" id="ARBA00022777"/>
    </source>
</evidence>
<dbReference type="Proteomes" id="UP000008544">
    <property type="component" value="Chromosome"/>
</dbReference>
<proteinExistence type="predicted"/>
<keyword evidence="3 5" id="KW-0418">Kinase</keyword>
<evidence type="ECO:0000313" key="6">
    <source>
        <dbReference type="Proteomes" id="UP000008544"/>
    </source>
</evidence>
<dbReference type="Gene3D" id="1.10.287.130">
    <property type="match status" value="1"/>
</dbReference>
<gene>
    <name evidence="5" type="ordered locus">Daud_1874</name>
</gene>
<accession>B1I5V9</accession>
<dbReference type="AlphaFoldDB" id="B1I5V9"/>
<dbReference type="InterPro" id="IPR039506">
    <property type="entry name" value="SPOB_a"/>
</dbReference>
<evidence type="ECO:0000313" key="5">
    <source>
        <dbReference type="EMBL" id="ACA60367.1"/>
    </source>
</evidence>
<evidence type="ECO:0000256" key="2">
    <source>
        <dbReference type="ARBA" id="ARBA00022679"/>
    </source>
</evidence>